<dbReference type="EMBL" id="JACOGA010000015">
    <property type="protein sequence ID" value="MBC3875085.1"/>
    <property type="molecule type" value="Genomic_DNA"/>
</dbReference>
<comment type="caution">
    <text evidence="2">The sequence shown here is derived from an EMBL/GenBank/DDBJ whole genome shotgun (WGS) entry which is preliminary data.</text>
</comment>
<name>A0ABR6YET6_9BURK</name>
<feature type="transmembrane region" description="Helical" evidence="1">
    <location>
        <begin position="98"/>
        <end position="119"/>
    </location>
</feature>
<organism evidence="2 3">
    <name type="scientific">Undibacterium flavidum</name>
    <dbReference type="NCBI Taxonomy" id="2762297"/>
    <lineage>
        <taxon>Bacteria</taxon>
        <taxon>Pseudomonadati</taxon>
        <taxon>Pseudomonadota</taxon>
        <taxon>Betaproteobacteria</taxon>
        <taxon>Burkholderiales</taxon>
        <taxon>Oxalobacteraceae</taxon>
        <taxon>Undibacterium</taxon>
    </lineage>
</organism>
<keyword evidence="1" id="KW-1133">Transmembrane helix</keyword>
<accession>A0ABR6YET6</accession>
<evidence type="ECO:0000313" key="2">
    <source>
        <dbReference type="EMBL" id="MBC3875085.1"/>
    </source>
</evidence>
<keyword evidence="3" id="KW-1185">Reference proteome</keyword>
<evidence type="ECO:0008006" key="4">
    <source>
        <dbReference type="Google" id="ProtNLM"/>
    </source>
</evidence>
<protein>
    <recommendedName>
        <fullName evidence="4">Peptidase A24A N-terminal domain-containing protein</fullName>
    </recommendedName>
</protein>
<dbReference type="RefSeq" id="WP_186943061.1">
    <property type="nucleotide sequence ID" value="NZ_JACOGA010000015.1"/>
</dbReference>
<evidence type="ECO:0000313" key="3">
    <source>
        <dbReference type="Proteomes" id="UP000624279"/>
    </source>
</evidence>
<evidence type="ECO:0000256" key="1">
    <source>
        <dbReference type="SAM" id="Phobius"/>
    </source>
</evidence>
<dbReference type="Proteomes" id="UP000624279">
    <property type="component" value="Unassembled WGS sequence"/>
</dbReference>
<feature type="transmembrane region" description="Helical" evidence="1">
    <location>
        <begin position="64"/>
        <end position="86"/>
    </location>
</feature>
<sequence>MLINLAASPLPVPAASYFEKWILMNPITCPMCNANEVSRSSLVISSFGGIAACKGCKQPITVSLVCKNLVLIVSVLSIIIALSVGYDKNQTLHFERALLTLIALEGLIGIAVYLFAVPYRIKQISLLARVIPWIVFFFICLALYW</sequence>
<reference evidence="2 3" key="1">
    <citation type="submission" date="2020-08" db="EMBL/GenBank/DDBJ databases">
        <title>Novel species isolated from subtropical streams in China.</title>
        <authorList>
            <person name="Lu H."/>
        </authorList>
    </citation>
    <scope>NUCLEOTIDE SEQUENCE [LARGE SCALE GENOMIC DNA]</scope>
    <source>
        <strain evidence="2 3">LX15W</strain>
    </source>
</reference>
<keyword evidence="1" id="KW-0812">Transmembrane</keyword>
<feature type="transmembrane region" description="Helical" evidence="1">
    <location>
        <begin position="126"/>
        <end position="144"/>
    </location>
</feature>
<keyword evidence="1" id="KW-0472">Membrane</keyword>
<proteinExistence type="predicted"/>
<gene>
    <name evidence="2" type="ORF">H8K55_15965</name>
</gene>